<feature type="non-terminal residue" evidence="3">
    <location>
        <position position="172"/>
    </location>
</feature>
<dbReference type="Gene3D" id="2.60.40.10">
    <property type="entry name" value="Immunoglobulins"/>
    <property type="match status" value="1"/>
</dbReference>
<dbReference type="InterPro" id="IPR036179">
    <property type="entry name" value="Ig-like_dom_sf"/>
</dbReference>
<dbReference type="InterPro" id="IPR003599">
    <property type="entry name" value="Ig_sub"/>
</dbReference>
<dbReference type="GO" id="GO:0005886">
    <property type="term" value="C:plasma membrane"/>
    <property type="evidence" value="ECO:0007669"/>
    <property type="project" value="TreeGrafter"/>
</dbReference>
<feature type="domain" description="Ig-like" evidence="2">
    <location>
        <begin position="77"/>
        <end position="167"/>
    </location>
</feature>
<dbReference type="PANTHER" id="PTHR10075">
    <property type="entry name" value="BASIGIN RELATED"/>
    <property type="match status" value="1"/>
</dbReference>
<keyword evidence="4" id="KW-1185">Reference proteome</keyword>
<dbReference type="InterPro" id="IPR013098">
    <property type="entry name" value="Ig_I-set"/>
</dbReference>
<dbReference type="GO" id="GO:0007411">
    <property type="term" value="P:axon guidance"/>
    <property type="evidence" value="ECO:0007669"/>
    <property type="project" value="TreeGrafter"/>
</dbReference>
<accession>A0AAN9ACQ4</accession>
<proteinExistence type="predicted"/>
<name>A0AAN9ACQ4_HALRR</name>
<dbReference type="Proteomes" id="UP001381693">
    <property type="component" value="Unassembled WGS sequence"/>
</dbReference>
<evidence type="ECO:0000256" key="1">
    <source>
        <dbReference type="ARBA" id="ARBA00023319"/>
    </source>
</evidence>
<evidence type="ECO:0000313" key="3">
    <source>
        <dbReference type="EMBL" id="KAK7083079.1"/>
    </source>
</evidence>
<dbReference type="AlphaFoldDB" id="A0AAN9ACQ4"/>
<reference evidence="3 4" key="1">
    <citation type="submission" date="2023-11" db="EMBL/GenBank/DDBJ databases">
        <title>Halocaridina rubra genome assembly.</title>
        <authorList>
            <person name="Smith C."/>
        </authorList>
    </citation>
    <scope>NUCLEOTIDE SEQUENCE [LARGE SCALE GENOMIC DNA]</scope>
    <source>
        <strain evidence="3">EP-1</strain>
        <tissue evidence="3">Whole</tissue>
    </source>
</reference>
<gene>
    <name evidence="3" type="ORF">SK128_004032</name>
</gene>
<dbReference type="FunFam" id="2.60.40.10:FF:000023">
    <property type="entry name" value="receptor-type tyrosine-protein phosphatase delta isoform X2"/>
    <property type="match status" value="1"/>
</dbReference>
<dbReference type="Pfam" id="PF07679">
    <property type="entry name" value="I-set"/>
    <property type="match status" value="1"/>
</dbReference>
<dbReference type="SMART" id="SM00408">
    <property type="entry name" value="IGc2"/>
    <property type="match status" value="1"/>
</dbReference>
<dbReference type="InterPro" id="IPR013783">
    <property type="entry name" value="Ig-like_fold"/>
</dbReference>
<dbReference type="GO" id="GO:0030424">
    <property type="term" value="C:axon"/>
    <property type="evidence" value="ECO:0007669"/>
    <property type="project" value="TreeGrafter"/>
</dbReference>
<protein>
    <recommendedName>
        <fullName evidence="2">Ig-like domain-containing protein</fullName>
    </recommendedName>
</protein>
<comment type="caution">
    <text evidence="3">The sequence shown here is derived from an EMBL/GenBank/DDBJ whole genome shotgun (WGS) entry which is preliminary data.</text>
</comment>
<dbReference type="SUPFAM" id="SSF48726">
    <property type="entry name" value="Immunoglobulin"/>
    <property type="match status" value="1"/>
</dbReference>
<dbReference type="InterPro" id="IPR007110">
    <property type="entry name" value="Ig-like_dom"/>
</dbReference>
<dbReference type="EMBL" id="JAXCGZ010003814">
    <property type="protein sequence ID" value="KAK7083079.1"/>
    <property type="molecule type" value="Genomic_DNA"/>
</dbReference>
<dbReference type="PANTHER" id="PTHR10075:SF14">
    <property type="entry name" value="CELL ADHESION MOLECULE DSCAM2-RELATED"/>
    <property type="match status" value="1"/>
</dbReference>
<dbReference type="InterPro" id="IPR003598">
    <property type="entry name" value="Ig_sub2"/>
</dbReference>
<dbReference type="SMART" id="SM00409">
    <property type="entry name" value="IG"/>
    <property type="match status" value="1"/>
</dbReference>
<organism evidence="3 4">
    <name type="scientific">Halocaridina rubra</name>
    <name type="common">Hawaiian red shrimp</name>
    <dbReference type="NCBI Taxonomy" id="373956"/>
    <lineage>
        <taxon>Eukaryota</taxon>
        <taxon>Metazoa</taxon>
        <taxon>Ecdysozoa</taxon>
        <taxon>Arthropoda</taxon>
        <taxon>Crustacea</taxon>
        <taxon>Multicrustacea</taxon>
        <taxon>Malacostraca</taxon>
        <taxon>Eumalacostraca</taxon>
        <taxon>Eucarida</taxon>
        <taxon>Decapoda</taxon>
        <taxon>Pleocyemata</taxon>
        <taxon>Caridea</taxon>
        <taxon>Atyoidea</taxon>
        <taxon>Atyidae</taxon>
        <taxon>Halocaridina</taxon>
    </lineage>
</organism>
<evidence type="ECO:0000259" key="2">
    <source>
        <dbReference type="PROSITE" id="PS50835"/>
    </source>
</evidence>
<evidence type="ECO:0000313" key="4">
    <source>
        <dbReference type="Proteomes" id="UP001381693"/>
    </source>
</evidence>
<dbReference type="GO" id="GO:0098632">
    <property type="term" value="F:cell-cell adhesion mediator activity"/>
    <property type="evidence" value="ECO:0007669"/>
    <property type="project" value="TreeGrafter"/>
</dbReference>
<dbReference type="GO" id="GO:0007156">
    <property type="term" value="P:homophilic cell adhesion via plasma membrane adhesion molecules"/>
    <property type="evidence" value="ECO:0007669"/>
    <property type="project" value="TreeGrafter"/>
</dbReference>
<dbReference type="PROSITE" id="PS50835">
    <property type="entry name" value="IG_LIKE"/>
    <property type="match status" value="1"/>
</dbReference>
<sequence>MRKSHLKDYKGYSSPAPVFILCCGSPSAIATAPATLDALSFINSTAEGDPGGGEEESTPPDEVKKVFTFIEYITHPPQFVERPEDQRVMNDRVASFTCRATGNPEPRIQWRKNGRKFNQNTRYIVIDVPGGSILRIEPVKYQRDEATYQCVAENTAGDTITAEAKLEVLSDD</sequence>
<dbReference type="GO" id="GO:0070593">
    <property type="term" value="P:dendrite self-avoidance"/>
    <property type="evidence" value="ECO:0007669"/>
    <property type="project" value="TreeGrafter"/>
</dbReference>
<keyword evidence="1" id="KW-0393">Immunoglobulin domain</keyword>